<evidence type="ECO:0000313" key="6">
    <source>
        <dbReference type="Proteomes" id="UP001347796"/>
    </source>
</evidence>
<evidence type="ECO:0000256" key="3">
    <source>
        <dbReference type="SAM" id="MobiDB-lite"/>
    </source>
</evidence>
<dbReference type="SMART" id="SM00324">
    <property type="entry name" value="RhoGAP"/>
    <property type="match status" value="1"/>
</dbReference>
<dbReference type="InterPro" id="IPR059029">
    <property type="entry name" value="FAM13A_dom"/>
</dbReference>
<dbReference type="SUPFAM" id="SSF48350">
    <property type="entry name" value="GTPase activation domain, GAP"/>
    <property type="match status" value="1"/>
</dbReference>
<proteinExistence type="inferred from homology"/>
<dbReference type="AlphaFoldDB" id="A0AAN8JAS8"/>
<evidence type="ECO:0000256" key="2">
    <source>
        <dbReference type="SAM" id="Coils"/>
    </source>
</evidence>
<gene>
    <name evidence="5" type="ORF">SNE40_019582</name>
</gene>
<feature type="domain" description="Rho-GAP" evidence="4">
    <location>
        <begin position="48"/>
        <end position="238"/>
    </location>
</feature>
<evidence type="ECO:0000256" key="1">
    <source>
        <dbReference type="ARBA" id="ARBA00007549"/>
    </source>
</evidence>
<feature type="coiled-coil region" evidence="2">
    <location>
        <begin position="1035"/>
        <end position="1062"/>
    </location>
</feature>
<feature type="compositionally biased region" description="Polar residues" evidence="3">
    <location>
        <begin position="716"/>
        <end position="730"/>
    </location>
</feature>
<feature type="compositionally biased region" description="Polar residues" evidence="3">
    <location>
        <begin position="569"/>
        <end position="580"/>
    </location>
</feature>
<dbReference type="Proteomes" id="UP001347796">
    <property type="component" value="Unassembled WGS sequence"/>
</dbReference>
<dbReference type="InterPro" id="IPR039102">
    <property type="entry name" value="FAM13"/>
</dbReference>
<feature type="region of interest" description="Disordered" evidence="3">
    <location>
        <begin position="819"/>
        <end position="847"/>
    </location>
</feature>
<evidence type="ECO:0000313" key="5">
    <source>
        <dbReference type="EMBL" id="KAK6171378.1"/>
    </source>
</evidence>
<dbReference type="Gene3D" id="1.10.555.10">
    <property type="entry name" value="Rho GTPase activation protein"/>
    <property type="match status" value="1"/>
</dbReference>
<accession>A0AAN8JAS8</accession>
<organism evidence="5 6">
    <name type="scientific">Patella caerulea</name>
    <name type="common">Rayed Mediterranean limpet</name>
    <dbReference type="NCBI Taxonomy" id="87958"/>
    <lineage>
        <taxon>Eukaryota</taxon>
        <taxon>Metazoa</taxon>
        <taxon>Spiralia</taxon>
        <taxon>Lophotrochozoa</taxon>
        <taxon>Mollusca</taxon>
        <taxon>Gastropoda</taxon>
        <taxon>Patellogastropoda</taxon>
        <taxon>Patelloidea</taxon>
        <taxon>Patellidae</taxon>
        <taxon>Patella</taxon>
    </lineage>
</organism>
<dbReference type="EMBL" id="JAZGQO010000014">
    <property type="protein sequence ID" value="KAK6171378.1"/>
    <property type="molecule type" value="Genomic_DNA"/>
</dbReference>
<dbReference type="PANTHER" id="PTHR15904:SF17">
    <property type="entry name" value="RHO-GAP DOMAIN-CONTAINING PROTEIN"/>
    <property type="match status" value="1"/>
</dbReference>
<dbReference type="Pfam" id="PF26116">
    <property type="entry name" value="FAM13A"/>
    <property type="match status" value="1"/>
</dbReference>
<feature type="region of interest" description="Disordered" evidence="3">
    <location>
        <begin position="379"/>
        <end position="407"/>
    </location>
</feature>
<feature type="compositionally biased region" description="Basic and acidic residues" evidence="3">
    <location>
        <begin position="794"/>
        <end position="807"/>
    </location>
</feature>
<dbReference type="InterPro" id="IPR000198">
    <property type="entry name" value="RhoGAP_dom"/>
</dbReference>
<dbReference type="PROSITE" id="PS50238">
    <property type="entry name" value="RHOGAP"/>
    <property type="match status" value="1"/>
</dbReference>
<comment type="similarity">
    <text evidence="1">Belongs to the FAM13 family.</text>
</comment>
<protein>
    <recommendedName>
        <fullName evidence="4">Rho-GAP domain-containing protein</fullName>
    </recommendedName>
</protein>
<keyword evidence="6" id="KW-1185">Reference proteome</keyword>
<dbReference type="PANTHER" id="PTHR15904">
    <property type="entry name" value="FAM13"/>
    <property type="match status" value="1"/>
</dbReference>
<keyword evidence="2" id="KW-0175">Coiled coil</keyword>
<feature type="compositionally biased region" description="Polar residues" evidence="3">
    <location>
        <begin position="692"/>
        <end position="705"/>
    </location>
</feature>
<evidence type="ECO:0000259" key="4">
    <source>
        <dbReference type="PROSITE" id="PS50238"/>
    </source>
</evidence>
<dbReference type="Pfam" id="PF00620">
    <property type="entry name" value="RhoGAP"/>
    <property type="match status" value="1"/>
</dbReference>
<reference evidence="5 6" key="1">
    <citation type="submission" date="2024-01" db="EMBL/GenBank/DDBJ databases">
        <title>The genome of the rayed Mediterranean limpet Patella caerulea (Linnaeus, 1758).</title>
        <authorList>
            <person name="Anh-Thu Weber A."/>
            <person name="Halstead-Nussloch G."/>
        </authorList>
    </citation>
    <scope>NUCLEOTIDE SEQUENCE [LARGE SCALE GENOMIC DNA]</scope>
    <source>
        <strain evidence="5">AATW-2023a</strain>
        <tissue evidence="5">Whole specimen</tissue>
    </source>
</reference>
<sequence>MTDITTLEEISTDKGSNVTSHMDRVKRLISPGTKRKLIGNAANRTFGVSLDELVKRATDGCRVPIIVKKTCEFIDKNGLDQEGIFRVNGSARIVEKIKSSFDQAGDADLEEDHDVMAVASTLKLFLREMTDSTIPERMTNQFVDIYEANQVDSVRCIQQLKVALKELPLNNYNLLKFLAQFLVIVAHHEYLNKMNSMALGIVFGPNLFRCGQGLDGLKDQGVINQITAKFITDYDTLFKLDYEDSPIVLWEKRRQKVAPPRPPPPKLSVHIEEMRPVPSPRKNKMRNYESNQYQDDWDTSDDSIGAVPSINNILASPRTLASDDEFGGRASPFALDSEGYSMVESPVVTARTSRAVEKAISDTITGVMMFGDDDFSVSPEKDNSSFATDSDVNSQGQSFYEQDDGDETLGPSIQITDLIHQFENNNDTFGVADVTFDNKTKQRPTSTAFEFFESKGVVIVQAQDPMSKSLTVSSKNPSPFVDDDDVDAFETVKPDNLLQGFKKPSGPVRRTPSRKGRRSLEKEEEALDDLLKETEIVSKNNPSKPDSLSNHSIRSDIDFLLREEKENIKQTASPDRSPGNSRKPFIPPLDLTILHEHVDSSDPIPAMKAQSMGYIPVQNECDKENEEEPDPSVILSPRSSKLKKKNGYSWLYEDIEIDVEEAPVSPAAFHMQGFNSWLPYDGDVEEAPMSPSAKTFSEQTRSNESCSRKEAPPSPSANLMINQSFTSVALNTDIPPSPPVDQDRYQKHGSAPDDEISLKLRQLTKKIQVFKKKIKNFEETFERDHGYRPSQSEKASRPEIKKHMHELSKARKDLKKLKEEAEMGSRSRHGSGASSSGERSDPPASVLSSSIQQTLEMLLKRLEEKRAEAKRPNDISMMIREQVQEEKLAIQKSLLHFENLFGRPTNKMEKDLMRPLYDRYRSVKRILAKPTSPRDTVELETVPEDQPIEIMSATPSSSFHSPLRIPTAEEEEEEEGDELGTLQFAVTRDFNVLKDTVNPADSKETISPKVKKKNVQLANTTEWKSTESNLHELDVHELHDELHRTKADKRKMRKQLREFEDEFFQEHGRKVQKEDRTPLQEEYNSYKQVKARLRLLEALIAKNNSLEA</sequence>
<dbReference type="InterPro" id="IPR008936">
    <property type="entry name" value="Rho_GTPase_activation_prot"/>
</dbReference>
<feature type="compositionally biased region" description="Polar residues" evidence="3">
    <location>
        <begin position="384"/>
        <end position="400"/>
    </location>
</feature>
<feature type="region of interest" description="Disordered" evidence="3">
    <location>
        <begin position="685"/>
        <end position="757"/>
    </location>
</feature>
<feature type="region of interest" description="Disordered" evidence="3">
    <location>
        <begin position="782"/>
        <end position="807"/>
    </location>
</feature>
<dbReference type="GO" id="GO:0007165">
    <property type="term" value="P:signal transduction"/>
    <property type="evidence" value="ECO:0007669"/>
    <property type="project" value="InterPro"/>
</dbReference>
<feature type="region of interest" description="Disordered" evidence="3">
    <location>
        <begin position="497"/>
        <end position="523"/>
    </location>
</feature>
<name>A0AAN8JAS8_PATCE</name>
<comment type="caution">
    <text evidence="5">The sequence shown here is derived from an EMBL/GenBank/DDBJ whole genome shotgun (WGS) entry which is preliminary data.</text>
</comment>
<feature type="region of interest" description="Disordered" evidence="3">
    <location>
        <begin position="568"/>
        <end position="587"/>
    </location>
</feature>